<reference evidence="6" key="1">
    <citation type="submission" date="2021-08" db="EMBL/GenBank/DDBJ databases">
        <title>Genome of a novel bacterium of the phylum Verrucomicrobia, Oleiharenicola sp. KSB-15.</title>
        <authorList>
            <person name="Chung J.-H."/>
            <person name="Ahn J.-H."/>
            <person name="Yoon Y."/>
            <person name="Kim D.-Y."/>
            <person name="An S.-H."/>
            <person name="Park I."/>
            <person name="Yeon J."/>
        </authorList>
    </citation>
    <scope>NUCLEOTIDE SEQUENCE</scope>
    <source>
        <strain evidence="6">KSB-15</strain>
    </source>
</reference>
<organism evidence="6 7">
    <name type="scientific">Horticoccus luteus</name>
    <dbReference type="NCBI Taxonomy" id="2862869"/>
    <lineage>
        <taxon>Bacteria</taxon>
        <taxon>Pseudomonadati</taxon>
        <taxon>Verrucomicrobiota</taxon>
        <taxon>Opitutia</taxon>
        <taxon>Opitutales</taxon>
        <taxon>Opitutaceae</taxon>
        <taxon>Horticoccus</taxon>
    </lineage>
</organism>
<evidence type="ECO:0000256" key="2">
    <source>
        <dbReference type="ARBA" id="ARBA00022448"/>
    </source>
</evidence>
<name>A0A8F9TZ20_9BACT</name>
<dbReference type="InterPro" id="IPR027417">
    <property type="entry name" value="P-loop_NTPase"/>
</dbReference>
<evidence type="ECO:0000259" key="5">
    <source>
        <dbReference type="PROSITE" id="PS50893"/>
    </source>
</evidence>
<dbReference type="PANTHER" id="PTHR43335:SF2">
    <property type="entry name" value="ABC TRANSPORTER, ATP-BINDING PROTEIN"/>
    <property type="match status" value="1"/>
</dbReference>
<evidence type="ECO:0000313" key="7">
    <source>
        <dbReference type="Proteomes" id="UP000825051"/>
    </source>
</evidence>
<dbReference type="SMART" id="SM00382">
    <property type="entry name" value="AAA"/>
    <property type="match status" value="1"/>
</dbReference>
<keyword evidence="3" id="KW-0547">Nucleotide-binding</keyword>
<accession>A0A8F9TZ20</accession>
<gene>
    <name evidence="6" type="ORF">K0B96_08560</name>
</gene>
<evidence type="ECO:0000313" key="6">
    <source>
        <dbReference type="EMBL" id="QYM80637.1"/>
    </source>
</evidence>
<keyword evidence="4 6" id="KW-0067">ATP-binding</keyword>
<dbReference type="AlphaFoldDB" id="A0A8F9TZ20"/>
<dbReference type="GO" id="GO:0016887">
    <property type="term" value="F:ATP hydrolysis activity"/>
    <property type="evidence" value="ECO:0007669"/>
    <property type="project" value="InterPro"/>
</dbReference>
<dbReference type="InterPro" id="IPR017871">
    <property type="entry name" value="ABC_transporter-like_CS"/>
</dbReference>
<evidence type="ECO:0000256" key="4">
    <source>
        <dbReference type="ARBA" id="ARBA00022840"/>
    </source>
</evidence>
<feature type="domain" description="ABC transporter" evidence="5">
    <location>
        <begin position="8"/>
        <end position="242"/>
    </location>
</feature>
<protein>
    <submittedName>
        <fullName evidence="6">ABC transporter ATP-binding protein</fullName>
    </submittedName>
</protein>
<dbReference type="PROSITE" id="PS50893">
    <property type="entry name" value="ABC_TRANSPORTER_2"/>
    <property type="match status" value="1"/>
</dbReference>
<dbReference type="KEGG" id="ole:K0B96_08560"/>
<keyword evidence="2" id="KW-0813">Transport</keyword>
<keyword evidence="7" id="KW-1185">Reference proteome</keyword>
<dbReference type="Pfam" id="PF00005">
    <property type="entry name" value="ABC_tran"/>
    <property type="match status" value="1"/>
</dbReference>
<evidence type="ECO:0000256" key="3">
    <source>
        <dbReference type="ARBA" id="ARBA00022741"/>
    </source>
</evidence>
<comment type="similarity">
    <text evidence="1">Belongs to the ABC transporter superfamily.</text>
</comment>
<dbReference type="CDD" id="cd03230">
    <property type="entry name" value="ABC_DR_subfamily_A"/>
    <property type="match status" value="1"/>
</dbReference>
<dbReference type="SUPFAM" id="SSF52540">
    <property type="entry name" value="P-loop containing nucleoside triphosphate hydrolases"/>
    <property type="match status" value="1"/>
</dbReference>
<dbReference type="Gene3D" id="3.40.50.300">
    <property type="entry name" value="P-loop containing nucleotide triphosphate hydrolases"/>
    <property type="match status" value="1"/>
</dbReference>
<dbReference type="InterPro" id="IPR003439">
    <property type="entry name" value="ABC_transporter-like_ATP-bd"/>
</dbReference>
<dbReference type="EMBL" id="CP080507">
    <property type="protein sequence ID" value="QYM80637.1"/>
    <property type="molecule type" value="Genomic_DNA"/>
</dbReference>
<sequence length="286" mass="29872">MDHAGPALEARGLTKDFDVGLRGRRLRALDNVNLRVEAGEVFGLLGANGSGKSTLLKIALGLLRASGGECAVLGRPAGVRAVRRSVGYLPESPAFFPHLTGREVVRYFAALSGCAGKAGAARADEVLAQVGLQAAADRAAGGYSKGMRQRLGLAQALVHDPDLLILDEPTAGVDVVGAAAIDALIAGLRARGKTIVLTSHTVTQIAALCDRVTVLERGRVTLSGEVKTLAAGNGRTWNWAAPNDAAAEQLARWLAERGWPAPTPADDRGRLEQILLAATQGERRDA</sequence>
<dbReference type="PROSITE" id="PS00211">
    <property type="entry name" value="ABC_TRANSPORTER_1"/>
    <property type="match status" value="1"/>
</dbReference>
<dbReference type="GO" id="GO:0005524">
    <property type="term" value="F:ATP binding"/>
    <property type="evidence" value="ECO:0007669"/>
    <property type="project" value="UniProtKB-KW"/>
</dbReference>
<dbReference type="RefSeq" id="WP_220166106.1">
    <property type="nucleotide sequence ID" value="NZ_CP080507.1"/>
</dbReference>
<evidence type="ECO:0000256" key="1">
    <source>
        <dbReference type="ARBA" id="ARBA00005417"/>
    </source>
</evidence>
<dbReference type="Proteomes" id="UP000825051">
    <property type="component" value="Chromosome"/>
</dbReference>
<dbReference type="PANTHER" id="PTHR43335">
    <property type="entry name" value="ABC TRANSPORTER, ATP-BINDING PROTEIN"/>
    <property type="match status" value="1"/>
</dbReference>
<proteinExistence type="inferred from homology"/>
<dbReference type="InterPro" id="IPR003593">
    <property type="entry name" value="AAA+_ATPase"/>
</dbReference>